<keyword evidence="1" id="KW-0472">Membrane</keyword>
<protein>
    <recommendedName>
        <fullName evidence="2">Peptidase M56 domain-containing protein</fullName>
    </recommendedName>
</protein>
<feature type="transmembrane region" description="Helical" evidence="1">
    <location>
        <begin position="38"/>
        <end position="59"/>
    </location>
</feature>
<gene>
    <name evidence="3" type="ORF">MUN86_22195</name>
</gene>
<evidence type="ECO:0000259" key="2">
    <source>
        <dbReference type="Pfam" id="PF05569"/>
    </source>
</evidence>
<dbReference type="Gene3D" id="2.170.130.10">
    <property type="entry name" value="TonB-dependent receptor, plug domain"/>
    <property type="match status" value="2"/>
</dbReference>
<dbReference type="PANTHER" id="PTHR34978">
    <property type="entry name" value="POSSIBLE SENSOR-TRANSDUCER PROTEIN BLAR"/>
    <property type="match status" value="1"/>
</dbReference>
<dbReference type="RefSeq" id="WP_245120149.1">
    <property type="nucleotide sequence ID" value="NZ_CP095061.1"/>
</dbReference>
<dbReference type="InterPro" id="IPR008756">
    <property type="entry name" value="Peptidase_M56"/>
</dbReference>
<organism evidence="3 4">
    <name type="scientific">Hymenobacter volaticus</name>
    <dbReference type="NCBI Taxonomy" id="2932254"/>
    <lineage>
        <taxon>Bacteria</taxon>
        <taxon>Pseudomonadati</taxon>
        <taxon>Bacteroidota</taxon>
        <taxon>Cytophagia</taxon>
        <taxon>Cytophagales</taxon>
        <taxon>Hymenobacteraceae</taxon>
        <taxon>Hymenobacter</taxon>
    </lineage>
</organism>
<keyword evidence="1" id="KW-0812">Transmembrane</keyword>
<feature type="transmembrane region" description="Helical" evidence="1">
    <location>
        <begin position="227"/>
        <end position="245"/>
    </location>
</feature>
<feature type="transmembrane region" description="Helical" evidence="1">
    <location>
        <begin position="265"/>
        <end position="283"/>
    </location>
</feature>
<dbReference type="Proteomes" id="UP000830401">
    <property type="component" value="Chromosome"/>
</dbReference>
<dbReference type="InterPro" id="IPR037066">
    <property type="entry name" value="Plug_dom_sf"/>
</dbReference>
<evidence type="ECO:0000256" key="1">
    <source>
        <dbReference type="SAM" id="Phobius"/>
    </source>
</evidence>
<feature type="domain" description="Peptidase M56" evidence="2">
    <location>
        <begin position="142"/>
        <end position="255"/>
    </location>
</feature>
<proteinExistence type="predicted"/>
<sequence>MMPDLLVYLLKVNGALLLFVAAYYALLRQLTFHTLNRWYLVGAVLFSALYPLADLAALWPRPVELGGDLIIWQSSWQPSAATKTNSIDYYGWVLALYWAGVLVLGAQLLVQALSLRRLHRASTPIESLHFRQISEAVTPFSFWRTIYINTEQHQAAELPAILQHEQVHVQQWHTLDVLLGQVQRVFCWFNPAAWLLLRALQENLEFIADQAVLRAGQVDSKMYQYSLVRLSTLALGPALVTPFTFHTLKSRITMMNSQKTPIIHMARYILIAPLVAALLLGSCSKAEQEESVKPATKAVQNMVDNALYFVDGEKSTKEAVELLQQNADAIASMNVLKGEGARRLFGESAASGAIVVTTKANEKSSAVVAFNKQFSPTANTANALILIDGKEASEAALKEIPQENIKDIHVLKGSAFEAQYGAKARNGVIIVTTGAAGTGMINQLYDYNGVMGITKKGC</sequence>
<feature type="transmembrane region" description="Helical" evidence="1">
    <location>
        <begin position="6"/>
        <end position="26"/>
    </location>
</feature>
<reference evidence="3" key="1">
    <citation type="submission" date="2022-04" db="EMBL/GenBank/DDBJ databases">
        <title>Hymenobacter sp. isolated from the air.</title>
        <authorList>
            <person name="Won M."/>
            <person name="Lee C.-M."/>
            <person name="Woen H.-Y."/>
            <person name="Kwon S.-W."/>
        </authorList>
    </citation>
    <scope>NUCLEOTIDE SEQUENCE</scope>
    <source>
        <strain evidence="3">5420S-77</strain>
    </source>
</reference>
<keyword evidence="4" id="KW-1185">Reference proteome</keyword>
<accession>A0ABY4G5P7</accession>
<dbReference type="Pfam" id="PF05569">
    <property type="entry name" value="Peptidase_M56"/>
    <property type="match status" value="1"/>
</dbReference>
<evidence type="ECO:0000313" key="3">
    <source>
        <dbReference type="EMBL" id="UOQ66171.1"/>
    </source>
</evidence>
<evidence type="ECO:0000313" key="4">
    <source>
        <dbReference type="Proteomes" id="UP000830401"/>
    </source>
</evidence>
<keyword evidence="1" id="KW-1133">Transmembrane helix</keyword>
<dbReference type="PANTHER" id="PTHR34978:SF3">
    <property type="entry name" value="SLR0241 PROTEIN"/>
    <property type="match status" value="1"/>
</dbReference>
<dbReference type="InterPro" id="IPR052173">
    <property type="entry name" value="Beta-lactam_resp_regulator"/>
</dbReference>
<feature type="transmembrane region" description="Helical" evidence="1">
    <location>
        <begin position="89"/>
        <end position="110"/>
    </location>
</feature>
<name>A0ABY4G5P7_9BACT</name>
<dbReference type="CDD" id="cd07341">
    <property type="entry name" value="M56_BlaR1_MecR1_like"/>
    <property type="match status" value="1"/>
</dbReference>
<dbReference type="SUPFAM" id="SSF56935">
    <property type="entry name" value="Porins"/>
    <property type="match status" value="1"/>
</dbReference>
<dbReference type="EMBL" id="CP095061">
    <property type="protein sequence ID" value="UOQ66171.1"/>
    <property type="molecule type" value="Genomic_DNA"/>
</dbReference>